<evidence type="ECO:0000313" key="2">
    <source>
        <dbReference type="Proteomes" id="UP001642360"/>
    </source>
</evidence>
<reference evidence="1 2" key="1">
    <citation type="submission" date="2024-02" db="EMBL/GenBank/DDBJ databases">
        <authorList>
            <person name="Vignale AGUSTIN F."/>
            <person name="Sosa J E."/>
            <person name="Modenutti C."/>
        </authorList>
    </citation>
    <scope>NUCLEOTIDE SEQUENCE [LARGE SCALE GENOMIC DNA]</scope>
</reference>
<evidence type="ECO:0000313" key="1">
    <source>
        <dbReference type="EMBL" id="CAK9148926.1"/>
    </source>
</evidence>
<dbReference type="EMBL" id="CAUOFW020001814">
    <property type="protein sequence ID" value="CAK9148926.1"/>
    <property type="molecule type" value="Genomic_DNA"/>
</dbReference>
<sequence>MGYLDAEPAVRIIHRNFLILPWHRRSSLPLMGTHRPCISYEVDEAEDCGETVVCQVFNSFPFPDYQAD</sequence>
<dbReference type="Proteomes" id="UP001642360">
    <property type="component" value="Unassembled WGS sequence"/>
</dbReference>
<gene>
    <name evidence="1" type="ORF">ILEXP_LOCUS16912</name>
</gene>
<keyword evidence="2" id="KW-1185">Reference proteome</keyword>
<name>A0ABC8RVC9_9AQUA</name>
<dbReference type="AlphaFoldDB" id="A0ABC8RVC9"/>
<accession>A0ABC8RVC9</accession>
<protein>
    <submittedName>
        <fullName evidence="1">Uncharacterized protein</fullName>
    </submittedName>
</protein>
<comment type="caution">
    <text evidence="1">The sequence shown here is derived from an EMBL/GenBank/DDBJ whole genome shotgun (WGS) entry which is preliminary data.</text>
</comment>
<proteinExistence type="predicted"/>
<organism evidence="1 2">
    <name type="scientific">Ilex paraguariensis</name>
    <name type="common">yerba mate</name>
    <dbReference type="NCBI Taxonomy" id="185542"/>
    <lineage>
        <taxon>Eukaryota</taxon>
        <taxon>Viridiplantae</taxon>
        <taxon>Streptophyta</taxon>
        <taxon>Embryophyta</taxon>
        <taxon>Tracheophyta</taxon>
        <taxon>Spermatophyta</taxon>
        <taxon>Magnoliopsida</taxon>
        <taxon>eudicotyledons</taxon>
        <taxon>Gunneridae</taxon>
        <taxon>Pentapetalae</taxon>
        <taxon>asterids</taxon>
        <taxon>campanulids</taxon>
        <taxon>Aquifoliales</taxon>
        <taxon>Aquifoliaceae</taxon>
        <taxon>Ilex</taxon>
    </lineage>
</organism>